<name>A0ABN3VLL8_9PSEU</name>
<evidence type="ECO:0000313" key="3">
    <source>
        <dbReference type="Proteomes" id="UP001500979"/>
    </source>
</evidence>
<sequence>MVRVGLAVGGAALVLAGAAALTWSQADYEEIRTVPLEGIGSVQLAGGAGGIEVRYEPGARGEVREKVHRAALWGGGADAGHRVEGDRLVLGTSCGWNCGVDYSVTLPTPVPVRGELGSGSLDVDGMASVDARVASGGVHVRRVDGPVLVDSRSGEVVLADLGGDVEVRGRSGGVDARELRGERFVADVASGSVSARLTAPRTVDVSSGSGGIDLAVPRGAYRVDSDTGSGGEEIGVQRDPNSQQSIRVSTRSGSIEVKPL</sequence>
<protein>
    <recommendedName>
        <fullName evidence="4">Adhesin domain-containing protein</fullName>
    </recommendedName>
</protein>
<evidence type="ECO:0008006" key="4">
    <source>
        <dbReference type="Google" id="ProtNLM"/>
    </source>
</evidence>
<accession>A0ABN3VLL8</accession>
<feature type="region of interest" description="Disordered" evidence="1">
    <location>
        <begin position="221"/>
        <end position="260"/>
    </location>
</feature>
<evidence type="ECO:0000313" key="2">
    <source>
        <dbReference type="EMBL" id="GAA2815630.1"/>
    </source>
</evidence>
<proteinExistence type="predicted"/>
<dbReference type="EMBL" id="BAAAUX010000029">
    <property type="protein sequence ID" value="GAA2815630.1"/>
    <property type="molecule type" value="Genomic_DNA"/>
</dbReference>
<feature type="compositionally biased region" description="Polar residues" evidence="1">
    <location>
        <begin position="239"/>
        <end position="253"/>
    </location>
</feature>
<comment type="caution">
    <text evidence="2">The sequence shown here is derived from an EMBL/GenBank/DDBJ whole genome shotgun (WGS) entry which is preliminary data.</text>
</comment>
<dbReference type="Proteomes" id="UP001500979">
    <property type="component" value="Unassembled WGS sequence"/>
</dbReference>
<evidence type="ECO:0000256" key="1">
    <source>
        <dbReference type="SAM" id="MobiDB-lite"/>
    </source>
</evidence>
<organism evidence="2 3">
    <name type="scientific">Saccharopolyspora taberi</name>
    <dbReference type="NCBI Taxonomy" id="60895"/>
    <lineage>
        <taxon>Bacteria</taxon>
        <taxon>Bacillati</taxon>
        <taxon>Actinomycetota</taxon>
        <taxon>Actinomycetes</taxon>
        <taxon>Pseudonocardiales</taxon>
        <taxon>Pseudonocardiaceae</taxon>
        <taxon>Saccharopolyspora</taxon>
    </lineage>
</organism>
<keyword evidence="3" id="KW-1185">Reference proteome</keyword>
<reference evidence="2 3" key="1">
    <citation type="journal article" date="2019" name="Int. J. Syst. Evol. Microbiol.">
        <title>The Global Catalogue of Microorganisms (GCM) 10K type strain sequencing project: providing services to taxonomists for standard genome sequencing and annotation.</title>
        <authorList>
            <consortium name="The Broad Institute Genomics Platform"/>
            <consortium name="The Broad Institute Genome Sequencing Center for Infectious Disease"/>
            <person name="Wu L."/>
            <person name="Ma J."/>
        </authorList>
    </citation>
    <scope>NUCLEOTIDE SEQUENCE [LARGE SCALE GENOMIC DNA]</scope>
    <source>
        <strain evidence="2 3">JCM 9383</strain>
    </source>
</reference>
<gene>
    <name evidence="2" type="ORF">GCM10010470_58860</name>
</gene>
<dbReference type="RefSeq" id="WP_344685276.1">
    <property type="nucleotide sequence ID" value="NZ_BAAAUX010000029.1"/>
</dbReference>